<reference evidence="3" key="1">
    <citation type="submission" date="2020-01" db="EMBL/GenBank/DDBJ databases">
        <title>Development of genomics and gene disruption for Polysphondylium violaceum indicates a role for the polyketide synthase stlB in stalk morphogenesis.</title>
        <authorList>
            <person name="Narita B."/>
            <person name="Kawabe Y."/>
            <person name="Kin K."/>
            <person name="Saito T."/>
            <person name="Gibbs R."/>
            <person name="Kuspa A."/>
            <person name="Muzny D."/>
            <person name="Queller D."/>
            <person name="Richards S."/>
            <person name="Strassman J."/>
            <person name="Sucgang R."/>
            <person name="Worley K."/>
            <person name="Schaap P."/>
        </authorList>
    </citation>
    <scope>NUCLEOTIDE SEQUENCE</scope>
    <source>
        <strain evidence="3">QSvi11</strain>
    </source>
</reference>
<dbReference type="InterPro" id="IPR010516">
    <property type="entry name" value="SAP18"/>
</dbReference>
<dbReference type="AlphaFoldDB" id="A0A8J4UZL4"/>
<gene>
    <name evidence="3" type="ORF">CYY_005440</name>
</gene>
<sequence length="178" mass="19932">MISYNSKPCPLLLRVFMKEGSFHDTSSFISNSEVPEGEANLHVWKHSTLRDIVTLLKENNETSRKKDIVFEIRFIGPNEKGLYNHRYIGSINSSATKKTDLDSKTLQDLNFNYEFISICLKNTALPSPSTTTTSLQDTPMDTTTTASKEEEDKETSSTTTTTTTVENKESTADTTADM</sequence>
<dbReference type="InterPro" id="IPR042534">
    <property type="entry name" value="SAP18_sf"/>
</dbReference>
<feature type="compositionally biased region" description="Low complexity" evidence="2">
    <location>
        <begin position="127"/>
        <end position="146"/>
    </location>
</feature>
<dbReference type="OrthoDB" id="440566at2759"/>
<evidence type="ECO:0000256" key="2">
    <source>
        <dbReference type="SAM" id="MobiDB-lite"/>
    </source>
</evidence>
<dbReference type="Pfam" id="PF06487">
    <property type="entry name" value="SAP18"/>
    <property type="match status" value="1"/>
</dbReference>
<feature type="compositionally biased region" description="Low complexity" evidence="2">
    <location>
        <begin position="156"/>
        <end position="165"/>
    </location>
</feature>
<comment type="caution">
    <text evidence="3">The sequence shown here is derived from an EMBL/GenBank/DDBJ whole genome shotgun (WGS) entry which is preliminary data.</text>
</comment>
<feature type="region of interest" description="Disordered" evidence="2">
    <location>
        <begin position="127"/>
        <end position="178"/>
    </location>
</feature>
<evidence type="ECO:0000313" key="4">
    <source>
        <dbReference type="Proteomes" id="UP000695562"/>
    </source>
</evidence>
<protein>
    <submittedName>
        <fullName evidence="3">Uncharacterized protein</fullName>
    </submittedName>
</protein>
<comment type="similarity">
    <text evidence="1">Belongs to the SAP18 family.</text>
</comment>
<name>A0A8J4UZL4_9MYCE</name>
<dbReference type="GO" id="GO:0005634">
    <property type="term" value="C:nucleus"/>
    <property type="evidence" value="ECO:0007669"/>
    <property type="project" value="TreeGrafter"/>
</dbReference>
<dbReference type="Gene3D" id="3.10.20.550">
    <property type="entry name" value="ASAP complex, SAP18 subunit"/>
    <property type="match status" value="1"/>
</dbReference>
<dbReference type="PANTHER" id="PTHR13082">
    <property type="entry name" value="SAP18"/>
    <property type="match status" value="1"/>
</dbReference>
<dbReference type="Proteomes" id="UP000695562">
    <property type="component" value="Unassembled WGS sequence"/>
</dbReference>
<evidence type="ECO:0000256" key="1">
    <source>
        <dbReference type="ARBA" id="ARBA00009143"/>
    </source>
</evidence>
<dbReference type="EMBL" id="AJWJ01000217">
    <property type="protein sequence ID" value="KAF2073243.1"/>
    <property type="molecule type" value="Genomic_DNA"/>
</dbReference>
<keyword evidence="4" id="KW-1185">Reference proteome</keyword>
<dbReference type="PANTHER" id="PTHR13082:SF0">
    <property type="entry name" value="HISTONE DEACETYLASE COMPLEX SUBUNIT SAP18"/>
    <property type="match status" value="1"/>
</dbReference>
<evidence type="ECO:0000313" key="3">
    <source>
        <dbReference type="EMBL" id="KAF2073243.1"/>
    </source>
</evidence>
<dbReference type="GO" id="GO:0003714">
    <property type="term" value="F:transcription corepressor activity"/>
    <property type="evidence" value="ECO:0007669"/>
    <property type="project" value="TreeGrafter"/>
</dbReference>
<proteinExistence type="inferred from homology"/>
<organism evidence="3 4">
    <name type="scientific">Polysphondylium violaceum</name>
    <dbReference type="NCBI Taxonomy" id="133409"/>
    <lineage>
        <taxon>Eukaryota</taxon>
        <taxon>Amoebozoa</taxon>
        <taxon>Evosea</taxon>
        <taxon>Eumycetozoa</taxon>
        <taxon>Dictyostelia</taxon>
        <taxon>Dictyosteliales</taxon>
        <taxon>Dictyosteliaceae</taxon>
        <taxon>Polysphondylium</taxon>
    </lineage>
</organism>
<accession>A0A8J4UZL4</accession>